<keyword evidence="8" id="KW-1185">Reference proteome</keyword>
<dbReference type="InterPro" id="IPR001537">
    <property type="entry name" value="SpoU_MeTrfase"/>
</dbReference>
<dbReference type="GO" id="GO:0008173">
    <property type="term" value="F:RNA methyltransferase activity"/>
    <property type="evidence" value="ECO:0007669"/>
    <property type="project" value="InterPro"/>
</dbReference>
<evidence type="ECO:0000256" key="2">
    <source>
        <dbReference type="ARBA" id="ARBA00022603"/>
    </source>
</evidence>
<dbReference type="Gene3D" id="3.40.1280.10">
    <property type="match status" value="1"/>
</dbReference>
<gene>
    <name evidence="7" type="ORF">RJ639_001387</name>
</gene>
<evidence type="ECO:0000256" key="5">
    <source>
        <dbReference type="ARBA" id="ARBA00022694"/>
    </source>
</evidence>
<evidence type="ECO:0000256" key="3">
    <source>
        <dbReference type="ARBA" id="ARBA00022679"/>
    </source>
</evidence>
<dbReference type="InterPro" id="IPR029028">
    <property type="entry name" value="Alpha/beta_knot_MTases"/>
</dbReference>
<name>A0AA88XM66_9ASTE</name>
<reference evidence="7" key="1">
    <citation type="submission" date="2022-12" db="EMBL/GenBank/DDBJ databases">
        <title>Draft genome assemblies for two species of Escallonia (Escalloniales).</title>
        <authorList>
            <person name="Chanderbali A."/>
            <person name="Dervinis C."/>
            <person name="Anghel I."/>
            <person name="Soltis D."/>
            <person name="Soltis P."/>
            <person name="Zapata F."/>
        </authorList>
    </citation>
    <scope>NUCLEOTIDE SEQUENCE</scope>
    <source>
        <strain evidence="7">UCBG64.0493</strain>
        <tissue evidence="7">Leaf</tissue>
    </source>
</reference>
<evidence type="ECO:0000313" key="7">
    <source>
        <dbReference type="EMBL" id="KAK3041285.1"/>
    </source>
</evidence>
<evidence type="ECO:0000259" key="6">
    <source>
        <dbReference type="Pfam" id="PF00588"/>
    </source>
</evidence>
<protein>
    <recommendedName>
        <fullName evidence="6">tRNA/rRNA methyltransferase SpoU type domain-containing protein</fullName>
    </recommendedName>
</protein>
<accession>A0AA88XM66</accession>
<dbReference type="GO" id="GO:0002130">
    <property type="term" value="P:wobble position ribose methylation"/>
    <property type="evidence" value="ECO:0007669"/>
    <property type="project" value="TreeGrafter"/>
</dbReference>
<dbReference type="GO" id="GO:0003723">
    <property type="term" value="F:RNA binding"/>
    <property type="evidence" value="ECO:0007669"/>
    <property type="project" value="InterPro"/>
</dbReference>
<keyword evidence="3" id="KW-0808">Transferase</keyword>
<evidence type="ECO:0000313" key="8">
    <source>
        <dbReference type="Proteomes" id="UP001188597"/>
    </source>
</evidence>
<dbReference type="EMBL" id="JAVXUP010000037">
    <property type="protein sequence ID" value="KAK3041285.1"/>
    <property type="molecule type" value="Genomic_DNA"/>
</dbReference>
<comment type="caution">
    <text evidence="7">The sequence shown here is derived from an EMBL/GenBank/DDBJ whole genome shotgun (WGS) entry which is preliminary data.</text>
</comment>
<dbReference type="InterPro" id="IPR016914">
    <property type="entry name" value="TrmL"/>
</dbReference>
<dbReference type="AlphaFoldDB" id="A0AA88XM66"/>
<dbReference type="PANTHER" id="PTHR42971">
    <property type="entry name" value="TRNA (CYTIDINE(34)-2'-O)-METHYLTRANSFERASE"/>
    <property type="match status" value="1"/>
</dbReference>
<dbReference type="SUPFAM" id="SSF75217">
    <property type="entry name" value="alpha/beta knot"/>
    <property type="match status" value="1"/>
</dbReference>
<keyword evidence="1" id="KW-0963">Cytoplasm</keyword>
<feature type="domain" description="tRNA/rRNA methyltransferase SpoU type" evidence="6">
    <location>
        <begin position="238"/>
        <end position="304"/>
    </location>
</feature>
<evidence type="ECO:0000256" key="1">
    <source>
        <dbReference type="ARBA" id="ARBA00022490"/>
    </source>
</evidence>
<organism evidence="7 8">
    <name type="scientific">Escallonia herrerae</name>
    <dbReference type="NCBI Taxonomy" id="1293975"/>
    <lineage>
        <taxon>Eukaryota</taxon>
        <taxon>Viridiplantae</taxon>
        <taxon>Streptophyta</taxon>
        <taxon>Embryophyta</taxon>
        <taxon>Tracheophyta</taxon>
        <taxon>Spermatophyta</taxon>
        <taxon>Magnoliopsida</taxon>
        <taxon>eudicotyledons</taxon>
        <taxon>Gunneridae</taxon>
        <taxon>Pentapetalae</taxon>
        <taxon>asterids</taxon>
        <taxon>campanulids</taxon>
        <taxon>Escalloniales</taxon>
        <taxon>Escalloniaceae</taxon>
        <taxon>Escallonia</taxon>
    </lineage>
</organism>
<dbReference type="Pfam" id="PF00588">
    <property type="entry name" value="SpoU_methylase"/>
    <property type="match status" value="1"/>
</dbReference>
<keyword evidence="2" id="KW-0489">Methyltransferase</keyword>
<keyword evidence="4" id="KW-0949">S-adenosyl-L-methionine</keyword>
<dbReference type="Proteomes" id="UP001188597">
    <property type="component" value="Unassembled WGS sequence"/>
</dbReference>
<evidence type="ECO:0000256" key="4">
    <source>
        <dbReference type="ARBA" id="ARBA00022691"/>
    </source>
</evidence>
<keyword evidence="5" id="KW-0819">tRNA processing</keyword>
<sequence>MVFLPESLAFDSKENLLMTGLGAAVPDTVAPNLDSFGAVFFSFSCSCLNLSMNEPSFTNRPEFVPFSIGGKPRPHRGNLKLQFASDGAVSLKLLDYMTFFTVQLEMVEGIFCLLGPKTQYRGSPEIPGNRGCITRSCAASAVGLHLVEPLEFQVDDTKLKRAGLDYWPYPSEFLRVFILLSNREKGYIENIVVHLSPLSNTRATPTITLAASASSIHLQIFDLELFVIRGSATLQFHAFGVVVMDYSYRRGDWLVFGSETSGVPPEALLDCKSEPFVGGTVRIPMVETYVRCLNLSVSVGIALYEASRQLDYEQLQSPSEPDNSEGAVLDLGAAPPSSEGISHGINDRSGQSQLLSYPLNVMLYTLSFGICICDHPARRENGEKIRGMWLWPPFRRS</sequence>
<proteinExistence type="inferred from homology"/>
<dbReference type="InterPro" id="IPR029026">
    <property type="entry name" value="tRNA_m1G_MTases_N"/>
</dbReference>
<dbReference type="PANTHER" id="PTHR42971:SF1">
    <property type="entry name" value="TRNA (CYTIDINE(34)-2'-O)-METHYLTRANSFERASE"/>
    <property type="match status" value="1"/>
</dbReference>
<dbReference type="HAMAP" id="MF_01885">
    <property type="entry name" value="tRNA_methyltr_TrmL"/>
    <property type="match status" value="1"/>
</dbReference>